<dbReference type="Proteomes" id="UP000789405">
    <property type="component" value="Unassembled WGS sequence"/>
</dbReference>
<dbReference type="InterPro" id="IPR000719">
    <property type="entry name" value="Prot_kinase_dom"/>
</dbReference>
<keyword evidence="3" id="KW-1185">Reference proteome</keyword>
<evidence type="ECO:0000313" key="3">
    <source>
        <dbReference type="Proteomes" id="UP000789405"/>
    </source>
</evidence>
<dbReference type="Pfam" id="PF07714">
    <property type="entry name" value="PK_Tyr_Ser-Thr"/>
    <property type="match status" value="1"/>
</dbReference>
<feature type="non-terminal residue" evidence="2">
    <location>
        <position position="243"/>
    </location>
</feature>
<gene>
    <name evidence="2" type="ORF">DERYTH_LOCUS10972</name>
</gene>
<dbReference type="PROSITE" id="PS50011">
    <property type="entry name" value="PROTEIN_KINASE_DOM"/>
    <property type="match status" value="1"/>
</dbReference>
<organism evidence="2 3">
    <name type="scientific">Dentiscutata erythropus</name>
    <dbReference type="NCBI Taxonomy" id="1348616"/>
    <lineage>
        <taxon>Eukaryota</taxon>
        <taxon>Fungi</taxon>
        <taxon>Fungi incertae sedis</taxon>
        <taxon>Mucoromycota</taxon>
        <taxon>Glomeromycotina</taxon>
        <taxon>Glomeromycetes</taxon>
        <taxon>Diversisporales</taxon>
        <taxon>Gigasporaceae</taxon>
        <taxon>Dentiscutata</taxon>
    </lineage>
</organism>
<dbReference type="PRINTS" id="PR00109">
    <property type="entry name" value="TYRKINASE"/>
</dbReference>
<dbReference type="OrthoDB" id="10261027at2759"/>
<evidence type="ECO:0000313" key="2">
    <source>
        <dbReference type="EMBL" id="CAG8666161.1"/>
    </source>
</evidence>
<feature type="domain" description="Protein kinase" evidence="1">
    <location>
        <begin position="1"/>
        <end position="194"/>
    </location>
</feature>
<evidence type="ECO:0000259" key="1">
    <source>
        <dbReference type="PROSITE" id="PS50011"/>
    </source>
</evidence>
<dbReference type="GO" id="GO:0005524">
    <property type="term" value="F:ATP binding"/>
    <property type="evidence" value="ECO:0007669"/>
    <property type="project" value="InterPro"/>
</dbReference>
<dbReference type="PANTHER" id="PTHR44329">
    <property type="entry name" value="SERINE/THREONINE-PROTEIN KINASE TNNI3K-RELATED"/>
    <property type="match status" value="1"/>
</dbReference>
<dbReference type="InterPro" id="IPR051681">
    <property type="entry name" value="Ser/Thr_Kinases-Pseudokinases"/>
</dbReference>
<dbReference type="InterPro" id="IPR001245">
    <property type="entry name" value="Ser-Thr/Tyr_kinase_cat_dom"/>
</dbReference>
<reference evidence="2" key="1">
    <citation type="submission" date="2021-06" db="EMBL/GenBank/DDBJ databases">
        <authorList>
            <person name="Kallberg Y."/>
            <person name="Tangrot J."/>
            <person name="Rosling A."/>
        </authorList>
    </citation>
    <scope>NUCLEOTIDE SEQUENCE</scope>
    <source>
        <strain evidence="2">MA453B</strain>
    </source>
</reference>
<name>A0A9N9EAB7_9GLOM</name>
<dbReference type="GO" id="GO:0004674">
    <property type="term" value="F:protein serine/threonine kinase activity"/>
    <property type="evidence" value="ECO:0007669"/>
    <property type="project" value="TreeGrafter"/>
</dbReference>
<accession>A0A9N9EAB7</accession>
<proteinExistence type="predicted"/>
<comment type="caution">
    <text evidence="2">The sequence shown here is derived from an EMBL/GenBank/DDBJ whole genome shotgun (WGS) entry which is preliminary data.</text>
</comment>
<dbReference type="Gene3D" id="1.10.510.10">
    <property type="entry name" value="Transferase(Phosphotransferase) domain 1"/>
    <property type="match status" value="1"/>
</dbReference>
<sequence>YANGGSLRDHLQSKQKDGFYKILWIDLIRIAKEITSGLAHLHDKNIVHRDLHSMNILINNNVALITDFGISKHLDGITNGAASSRAILAYVEPQQCAQSEEKVDEINKKSDIYSLGVLFWELTSGVPPFHNLHSENIAFKIASGVRENIIDNTPLGYAKLIESCWSADPNQRPFLNKVLDELNRLSTETTVEFIINRINSSNKNILANSNISVDEVFSKNMPTSTISEFSERRNIGKAGKKCN</sequence>
<protein>
    <submittedName>
        <fullName evidence="2">25692_t:CDS:1</fullName>
    </submittedName>
</protein>
<dbReference type="AlphaFoldDB" id="A0A9N9EAB7"/>
<dbReference type="SUPFAM" id="SSF56112">
    <property type="entry name" value="Protein kinase-like (PK-like)"/>
    <property type="match status" value="1"/>
</dbReference>
<dbReference type="InterPro" id="IPR011009">
    <property type="entry name" value="Kinase-like_dom_sf"/>
</dbReference>
<dbReference type="EMBL" id="CAJVPY010006621">
    <property type="protein sequence ID" value="CAG8666161.1"/>
    <property type="molecule type" value="Genomic_DNA"/>
</dbReference>